<keyword evidence="3" id="KW-1185">Reference proteome</keyword>
<dbReference type="OrthoDB" id="3048770at2759"/>
<reference evidence="2" key="1">
    <citation type="submission" date="2020-11" db="EMBL/GenBank/DDBJ databases">
        <authorList>
            <consortium name="DOE Joint Genome Institute"/>
            <person name="Ahrendt S."/>
            <person name="Riley R."/>
            <person name="Andreopoulos W."/>
            <person name="Labutti K."/>
            <person name="Pangilinan J."/>
            <person name="Ruiz-Duenas F.J."/>
            <person name="Barrasa J.M."/>
            <person name="Sanchez-Garcia M."/>
            <person name="Camarero S."/>
            <person name="Miyauchi S."/>
            <person name="Serrano A."/>
            <person name="Linde D."/>
            <person name="Babiker R."/>
            <person name="Drula E."/>
            <person name="Ayuso-Fernandez I."/>
            <person name="Pacheco R."/>
            <person name="Padilla G."/>
            <person name="Ferreira P."/>
            <person name="Barriuso J."/>
            <person name="Kellner H."/>
            <person name="Castanera R."/>
            <person name="Alfaro M."/>
            <person name="Ramirez L."/>
            <person name="Pisabarro A.G."/>
            <person name="Kuo A."/>
            <person name="Tritt A."/>
            <person name="Lipzen A."/>
            <person name="He G."/>
            <person name="Yan M."/>
            <person name="Ng V."/>
            <person name="Cullen D."/>
            <person name="Martin F."/>
            <person name="Rosso M.-N."/>
            <person name="Henrissat B."/>
            <person name="Hibbett D."/>
            <person name="Martinez A.T."/>
            <person name="Grigoriev I.V."/>
        </authorList>
    </citation>
    <scope>NUCLEOTIDE SEQUENCE</scope>
    <source>
        <strain evidence="2">MF-IS2</strain>
    </source>
</reference>
<dbReference type="AlphaFoldDB" id="A0A9P6C1F4"/>
<keyword evidence="1" id="KW-0472">Membrane</keyword>
<accession>A0A9P6C1F4</accession>
<keyword evidence="1" id="KW-0812">Transmembrane</keyword>
<organism evidence="2 3">
    <name type="scientific">Macrolepiota fuliginosa MF-IS2</name>
    <dbReference type="NCBI Taxonomy" id="1400762"/>
    <lineage>
        <taxon>Eukaryota</taxon>
        <taxon>Fungi</taxon>
        <taxon>Dikarya</taxon>
        <taxon>Basidiomycota</taxon>
        <taxon>Agaricomycotina</taxon>
        <taxon>Agaricomycetes</taxon>
        <taxon>Agaricomycetidae</taxon>
        <taxon>Agaricales</taxon>
        <taxon>Agaricineae</taxon>
        <taxon>Agaricaceae</taxon>
        <taxon>Macrolepiota</taxon>
    </lineage>
</organism>
<name>A0A9P6C1F4_9AGAR</name>
<evidence type="ECO:0000313" key="2">
    <source>
        <dbReference type="EMBL" id="KAF9445494.1"/>
    </source>
</evidence>
<sequence length="67" mass="7155">MRATVSIYEHPVLSDSEIWSSGPGTKSGRTYVVLGVLSIAAASTIAAVQYTGLAPSRWVSIFFPTPR</sequence>
<gene>
    <name evidence="2" type="ORF">P691DRAFT_675529</name>
</gene>
<evidence type="ECO:0000256" key="1">
    <source>
        <dbReference type="SAM" id="Phobius"/>
    </source>
</evidence>
<evidence type="ECO:0000313" key="3">
    <source>
        <dbReference type="Proteomes" id="UP000807342"/>
    </source>
</evidence>
<feature type="transmembrane region" description="Helical" evidence="1">
    <location>
        <begin position="31"/>
        <end position="50"/>
    </location>
</feature>
<dbReference type="Proteomes" id="UP000807342">
    <property type="component" value="Unassembled WGS sequence"/>
</dbReference>
<dbReference type="EMBL" id="MU151298">
    <property type="protein sequence ID" value="KAF9445494.1"/>
    <property type="molecule type" value="Genomic_DNA"/>
</dbReference>
<keyword evidence="1" id="KW-1133">Transmembrane helix</keyword>
<proteinExistence type="predicted"/>
<protein>
    <submittedName>
        <fullName evidence="2">Uncharacterized protein</fullName>
    </submittedName>
</protein>
<comment type="caution">
    <text evidence="2">The sequence shown here is derived from an EMBL/GenBank/DDBJ whole genome shotgun (WGS) entry which is preliminary data.</text>
</comment>